<sequence length="462" mass="52080">MRHWPRRAITDEIRPTMRHYLSRLRARGELLTVTREVDPRHEVTAVARRLQQETTRPVLFENVRGSRLPVLLNLYTDHDRLREIIRCEEDETFCARLTREISLAAQIDTPVERVAPREDWITGKLSDLPILTHHERDGAPYITAGVFLAKDPDTGRSNLSFHRSMVVSDDELRIRLGSSHDLAQFQLRAEARGEALEAVILLGADPEIFMSACVSLPPDADELALAATMRGGPIAVRPAFTVDIDVPVSAEIVIEGRILPDVKRPEGPFGEFMGYYVEVGDNHVFEVTHVGWREGAVYQGLICGSDEDLRPLEAATAARIYKAISGQVRGVLDVSCRPTVMNTVIKLDKQYEGHAQHALLAALGSHLDYNKLVIVVDKDVDIYNMDEVIWAFLTRGRADTRTMVLHDVPGFYRDAHKDHWGRLALDATKPWGREAEFERKSIPGVQQIVLDDYLPHFSRTAP</sequence>
<keyword evidence="6" id="KW-1185">Reference proteome</keyword>
<dbReference type="GO" id="GO:0016831">
    <property type="term" value="F:carboxy-lyase activity"/>
    <property type="evidence" value="ECO:0007669"/>
    <property type="project" value="InterPro"/>
</dbReference>
<accession>Q13M55</accession>
<evidence type="ECO:0000259" key="2">
    <source>
        <dbReference type="Pfam" id="PF01977"/>
    </source>
</evidence>
<dbReference type="SUPFAM" id="SSF143968">
    <property type="entry name" value="UbiD C-terminal domain-like"/>
    <property type="match status" value="1"/>
</dbReference>
<dbReference type="SUPFAM" id="SSF50475">
    <property type="entry name" value="FMN-binding split barrel"/>
    <property type="match status" value="1"/>
</dbReference>
<dbReference type="InterPro" id="IPR002830">
    <property type="entry name" value="UbiD"/>
</dbReference>
<dbReference type="Proteomes" id="UP000001817">
    <property type="component" value="Chromosome 2"/>
</dbReference>
<gene>
    <name evidence="5" type="ORF">Bxe_B1121</name>
</gene>
<proteinExistence type="inferred from homology"/>
<dbReference type="STRING" id="266265.Bxe_B1121"/>
<feature type="domain" description="3-octaprenyl-4-hydroxybenzoate carboxy-lyase-like Rift-related" evidence="2">
    <location>
        <begin position="123"/>
        <end position="305"/>
    </location>
</feature>
<evidence type="ECO:0000259" key="4">
    <source>
        <dbReference type="Pfam" id="PF20696"/>
    </source>
</evidence>
<dbReference type="PANTHER" id="PTHR30108">
    <property type="entry name" value="3-OCTAPRENYL-4-HYDROXYBENZOATE CARBOXY-LYASE-RELATED"/>
    <property type="match status" value="1"/>
</dbReference>
<dbReference type="KEGG" id="bxe:Bxe_B1121"/>
<protein>
    <submittedName>
        <fullName evidence="5">Carboxylyase-related protein</fullName>
    </submittedName>
</protein>
<evidence type="ECO:0000259" key="3">
    <source>
        <dbReference type="Pfam" id="PF20695"/>
    </source>
</evidence>
<reference evidence="5 6" key="1">
    <citation type="journal article" date="2006" name="Proc. Natl. Acad. Sci. U.S.A.">
        <title>Burkholderia xenovorans LB400 harbors a multi-replicon, 9.73-Mbp genome shaped for versatility.</title>
        <authorList>
            <person name="Chain P.S."/>
            <person name="Denef V.J."/>
            <person name="Konstantinidis K.T."/>
            <person name="Vergez L.M."/>
            <person name="Agullo L."/>
            <person name="Reyes V.L."/>
            <person name="Hauser L."/>
            <person name="Cordova M."/>
            <person name="Gomez L."/>
            <person name="Gonzalez M."/>
            <person name="Land M."/>
            <person name="Lao V."/>
            <person name="Larimer F."/>
            <person name="LiPuma J.J."/>
            <person name="Mahenthiralingam E."/>
            <person name="Malfatti S.A."/>
            <person name="Marx C.J."/>
            <person name="Parnell J.J."/>
            <person name="Ramette A."/>
            <person name="Richardson P."/>
            <person name="Seeger M."/>
            <person name="Smith D."/>
            <person name="Spilker T."/>
            <person name="Sul W.J."/>
            <person name="Tsoi T.V."/>
            <person name="Ulrich L.E."/>
            <person name="Zhulin I.B."/>
            <person name="Tiedje J.M."/>
        </authorList>
    </citation>
    <scope>NUCLEOTIDE SEQUENCE [LARGE SCALE GENOMIC DNA]</scope>
    <source>
        <strain evidence="5 6">LB400</strain>
    </source>
</reference>
<dbReference type="PANTHER" id="PTHR30108:SF21">
    <property type="entry name" value="4-HYDROXYBENZOATE DECARBOXYLASE"/>
    <property type="match status" value="1"/>
</dbReference>
<evidence type="ECO:0000313" key="6">
    <source>
        <dbReference type="Proteomes" id="UP000001817"/>
    </source>
</evidence>
<comment type="similarity">
    <text evidence="1">Belongs to the UbiD family.</text>
</comment>
<dbReference type="AlphaFoldDB" id="Q13M55"/>
<dbReference type="GO" id="GO:0005737">
    <property type="term" value="C:cytoplasm"/>
    <property type="evidence" value="ECO:0007669"/>
    <property type="project" value="TreeGrafter"/>
</dbReference>
<organism evidence="5 6">
    <name type="scientific">Paraburkholderia xenovorans (strain LB400)</name>
    <dbReference type="NCBI Taxonomy" id="266265"/>
    <lineage>
        <taxon>Bacteria</taxon>
        <taxon>Pseudomonadati</taxon>
        <taxon>Pseudomonadota</taxon>
        <taxon>Betaproteobacteria</taxon>
        <taxon>Burkholderiales</taxon>
        <taxon>Burkholderiaceae</taxon>
        <taxon>Paraburkholderia</taxon>
    </lineage>
</organism>
<dbReference type="InterPro" id="IPR048304">
    <property type="entry name" value="UbiD_Rift_dom"/>
</dbReference>
<feature type="domain" description="3-octaprenyl-4-hydroxybenzoate carboxy-lyase-like N-terminal" evidence="3">
    <location>
        <begin position="21"/>
        <end position="93"/>
    </location>
</feature>
<dbReference type="EMBL" id="CP000271">
    <property type="protein sequence ID" value="ABE34834.1"/>
    <property type="molecule type" value="Genomic_DNA"/>
</dbReference>
<dbReference type="Gene3D" id="3.40.1670.10">
    <property type="entry name" value="UbiD C-terminal domain-like"/>
    <property type="match status" value="1"/>
</dbReference>
<dbReference type="NCBIfam" id="TIGR00148">
    <property type="entry name" value="UbiD family decarboxylase"/>
    <property type="match status" value="1"/>
</dbReference>
<evidence type="ECO:0000313" key="5">
    <source>
        <dbReference type="EMBL" id="ABE34834.1"/>
    </source>
</evidence>
<feature type="domain" description="3-octaprenyl-4-hydroxybenzoate carboxy-lyase-like C-terminal" evidence="4">
    <location>
        <begin position="314"/>
        <end position="426"/>
    </location>
</feature>
<dbReference type="Pfam" id="PF01977">
    <property type="entry name" value="UbiD"/>
    <property type="match status" value="1"/>
</dbReference>
<dbReference type="eggNOG" id="COG0043">
    <property type="taxonomic scope" value="Bacteria"/>
</dbReference>
<name>Q13M55_PARXL</name>
<dbReference type="InterPro" id="IPR049381">
    <property type="entry name" value="UbiD-like_C"/>
</dbReference>
<dbReference type="InterPro" id="IPR049383">
    <property type="entry name" value="UbiD-like_N"/>
</dbReference>
<dbReference type="Pfam" id="PF20696">
    <property type="entry name" value="UbiD_C"/>
    <property type="match status" value="1"/>
</dbReference>
<evidence type="ECO:0000256" key="1">
    <source>
        <dbReference type="ARBA" id="ARBA00010021"/>
    </source>
</evidence>
<dbReference type="Pfam" id="PF20695">
    <property type="entry name" value="UbiD_N"/>
    <property type="match status" value="1"/>
</dbReference>